<name>A0A7W5FM58_9BACL</name>
<gene>
    <name evidence="1" type="ORF">FHS18_001712</name>
</gene>
<reference evidence="1 2" key="1">
    <citation type="submission" date="2020-08" db="EMBL/GenBank/DDBJ databases">
        <title>Genomic Encyclopedia of Type Strains, Phase III (KMG-III): the genomes of soil and plant-associated and newly described type strains.</title>
        <authorList>
            <person name="Whitman W."/>
        </authorList>
    </citation>
    <scope>NUCLEOTIDE SEQUENCE [LARGE SCALE GENOMIC DNA]</scope>
    <source>
        <strain evidence="1 2">CECT 5862</strain>
    </source>
</reference>
<keyword evidence="2" id="KW-1185">Reference proteome</keyword>
<protein>
    <submittedName>
        <fullName evidence="1">Uncharacterized protein</fullName>
    </submittedName>
</protein>
<dbReference type="Proteomes" id="UP000570361">
    <property type="component" value="Unassembled WGS sequence"/>
</dbReference>
<sequence length="56" mass="6114">MNRKASAKKVSKNAASFKKVAGKAAVRAPRRNRDCRNLGANQGCIEILFTTVCTDF</sequence>
<evidence type="ECO:0000313" key="1">
    <source>
        <dbReference type="EMBL" id="MBB3109649.1"/>
    </source>
</evidence>
<dbReference type="AlphaFoldDB" id="A0A7W5FM58"/>
<evidence type="ECO:0000313" key="2">
    <source>
        <dbReference type="Proteomes" id="UP000570361"/>
    </source>
</evidence>
<organism evidence="1 2">
    <name type="scientific">Paenibacillus phyllosphaerae</name>
    <dbReference type="NCBI Taxonomy" id="274593"/>
    <lineage>
        <taxon>Bacteria</taxon>
        <taxon>Bacillati</taxon>
        <taxon>Bacillota</taxon>
        <taxon>Bacilli</taxon>
        <taxon>Bacillales</taxon>
        <taxon>Paenibacillaceae</taxon>
        <taxon>Paenibacillus</taxon>
    </lineage>
</organism>
<dbReference type="RefSeq" id="WP_183598953.1">
    <property type="nucleotide sequence ID" value="NZ_JACHXK010000003.1"/>
</dbReference>
<accession>A0A7W5FM58</accession>
<dbReference type="EMBL" id="JACHXK010000003">
    <property type="protein sequence ID" value="MBB3109649.1"/>
    <property type="molecule type" value="Genomic_DNA"/>
</dbReference>
<proteinExistence type="predicted"/>
<comment type="caution">
    <text evidence="1">The sequence shown here is derived from an EMBL/GenBank/DDBJ whole genome shotgun (WGS) entry which is preliminary data.</text>
</comment>